<keyword evidence="4 5" id="KW-0287">Flowering</keyword>
<feature type="region of interest" description="Disordered" evidence="6">
    <location>
        <begin position="730"/>
        <end position="772"/>
    </location>
</feature>
<accession>A0A2G2V8H6</accession>
<feature type="region of interest" description="Disordered" evidence="6">
    <location>
        <begin position="99"/>
        <end position="211"/>
    </location>
</feature>
<evidence type="ECO:0000256" key="6">
    <source>
        <dbReference type="SAM" id="MobiDB-lite"/>
    </source>
</evidence>
<dbReference type="GO" id="GO:0009908">
    <property type="term" value="P:flower development"/>
    <property type="evidence" value="ECO:0007669"/>
    <property type="project" value="UniProtKB-KW"/>
</dbReference>
<gene>
    <name evidence="7" type="ORF">CQW23_31092</name>
</gene>
<dbReference type="Pfam" id="PF07899">
    <property type="entry name" value="Frigida"/>
    <property type="match status" value="1"/>
</dbReference>
<sequence length="802" mass="88897">MTSDTGKLTTPSSMMANTGATPTPSLGIHVNVQSQLPDKQEIVNPSLQTHPHDSIASLRSLSHSLLAFQRCFTELNQHIDSIRSTIHSVLPLLTTNTNITPLPASSPPPPTVLPVPEPEPEQSWESDPSEDDDDDDDEEEEEEEEEKEEEEEEVQSPRGVELQSPHHEEAQSHHSEEVKFHHREEAQSHHSEEVKFHHSEEAQSHHNEEVKFHQREEVQRPLCSELQNICELANGRSLRRYMAKRISGMNRLLEEVPKALRLASNPARLVLECMGKFHEQNSKSLAKDFRMIQGRKASILILECFLMMGIDKSVYIPKRVKDEADKAALAWRNRFITKRNATRMDAQGLLLLIGCFGIPGGFTNEDIRNLLQKGPIKQMKGALRRSNVLMAKVPEIIEGMVKQNMEVDAVHVAYTFGIEDRFNPQRLLTSFLLDSEELLKKMKESKDSLSAMDEAKRKHLFALISVSKCLKLHDIEASKLLPGWKIDEKIMALENEIGGFDEQTGRQMAQKRKNDGTGSSRRSRNREAKHLRFSPCLQLRQQGVDDHVNINNTLDETGSSRRSRNREAKHFRFSPWLRQQRVDDHVNINTTLVKGLTIGRRHGHTVSSPVLHGPAAGSIHENVAGSLAGTVRGVAMGGTGSGISASAAGTDVVQQGGSDAGGHGGTLFDSTPGQIGSHVGQLYGRRRDAAVYDRPASSDYAYRPSSYVEGSKGLQNSQLSAASMPPYLEGSVGLPNTPHSDAYRPPPYLEGSTGLPNTAHSNAYRPPPYLEGSSQLPNAIPGYFAGQSSASAHPSSYLYRPR</sequence>
<dbReference type="Proteomes" id="UP000224567">
    <property type="component" value="Unassembled WGS sequence"/>
</dbReference>
<reference evidence="7 8" key="1">
    <citation type="journal article" date="2017" name="Genome Biol.">
        <title>New reference genome sequences of hot pepper reveal the massive evolution of plant disease-resistance genes by retroduplication.</title>
        <authorList>
            <person name="Kim S."/>
            <person name="Park J."/>
            <person name="Yeom S.I."/>
            <person name="Kim Y.M."/>
            <person name="Seo E."/>
            <person name="Kim K.T."/>
            <person name="Kim M.S."/>
            <person name="Lee J.M."/>
            <person name="Cheong K."/>
            <person name="Shin H.S."/>
            <person name="Kim S.B."/>
            <person name="Han K."/>
            <person name="Lee J."/>
            <person name="Park M."/>
            <person name="Lee H.A."/>
            <person name="Lee H.Y."/>
            <person name="Lee Y."/>
            <person name="Oh S."/>
            <person name="Lee J.H."/>
            <person name="Choi E."/>
            <person name="Choi E."/>
            <person name="Lee S.E."/>
            <person name="Jeon J."/>
            <person name="Kim H."/>
            <person name="Choi G."/>
            <person name="Song H."/>
            <person name="Lee J."/>
            <person name="Lee S.C."/>
            <person name="Kwon J.K."/>
            <person name="Lee H.Y."/>
            <person name="Koo N."/>
            <person name="Hong Y."/>
            <person name="Kim R.W."/>
            <person name="Kang W.H."/>
            <person name="Huh J.H."/>
            <person name="Kang B.C."/>
            <person name="Yang T.J."/>
            <person name="Lee Y.H."/>
            <person name="Bennetzen J.L."/>
            <person name="Choi D."/>
        </authorList>
    </citation>
    <scope>NUCLEOTIDE SEQUENCE [LARGE SCALE GENOMIC DNA]</scope>
    <source>
        <strain evidence="8">cv. PBC81</strain>
    </source>
</reference>
<dbReference type="OrthoDB" id="1224880at2759"/>
<dbReference type="PANTHER" id="PTHR31791">
    <property type="entry name" value="FRIGIDA-LIKE PROTEIN 3-RELATED"/>
    <property type="match status" value="1"/>
</dbReference>
<evidence type="ECO:0000313" key="8">
    <source>
        <dbReference type="Proteomes" id="UP000224567"/>
    </source>
</evidence>
<dbReference type="PANTHER" id="PTHR31791:SF49">
    <property type="entry name" value="INACTIVE PROTEIN FRIGIDA"/>
    <property type="match status" value="1"/>
</dbReference>
<evidence type="ECO:0000313" key="7">
    <source>
        <dbReference type="EMBL" id="PHT29290.1"/>
    </source>
</evidence>
<dbReference type="AlphaFoldDB" id="A0A2G2V8H6"/>
<evidence type="ECO:0000256" key="1">
    <source>
        <dbReference type="ARBA" id="ARBA00008956"/>
    </source>
</evidence>
<feature type="compositionally biased region" description="Acidic residues" evidence="6">
    <location>
        <begin position="118"/>
        <end position="154"/>
    </location>
</feature>
<proteinExistence type="inferred from homology"/>
<feature type="region of interest" description="Disordered" evidence="6">
    <location>
        <begin position="501"/>
        <end position="530"/>
    </location>
</feature>
<feature type="region of interest" description="Disordered" evidence="6">
    <location>
        <begin position="654"/>
        <end position="673"/>
    </location>
</feature>
<comment type="caution">
    <text evidence="7">The sequence shown here is derived from an EMBL/GenBank/DDBJ whole genome shotgun (WGS) entry which is preliminary data.</text>
</comment>
<keyword evidence="2 5" id="KW-0217">Developmental protein</keyword>
<organism evidence="7 8">
    <name type="scientific">Capsicum baccatum</name>
    <name type="common">Peruvian pepper</name>
    <dbReference type="NCBI Taxonomy" id="33114"/>
    <lineage>
        <taxon>Eukaryota</taxon>
        <taxon>Viridiplantae</taxon>
        <taxon>Streptophyta</taxon>
        <taxon>Embryophyta</taxon>
        <taxon>Tracheophyta</taxon>
        <taxon>Spermatophyta</taxon>
        <taxon>Magnoliopsida</taxon>
        <taxon>eudicotyledons</taxon>
        <taxon>Gunneridae</taxon>
        <taxon>Pentapetalae</taxon>
        <taxon>asterids</taxon>
        <taxon>lamiids</taxon>
        <taxon>Solanales</taxon>
        <taxon>Solanaceae</taxon>
        <taxon>Solanoideae</taxon>
        <taxon>Capsiceae</taxon>
        <taxon>Capsicum</taxon>
    </lineage>
</organism>
<evidence type="ECO:0000256" key="4">
    <source>
        <dbReference type="ARBA" id="ARBA00023089"/>
    </source>
</evidence>
<dbReference type="STRING" id="33114.A0A2G2V8H6"/>
<evidence type="ECO:0000256" key="2">
    <source>
        <dbReference type="ARBA" id="ARBA00022473"/>
    </source>
</evidence>
<comment type="similarity">
    <text evidence="1 5">Belongs to the Frigida family.</text>
</comment>
<feature type="compositionally biased region" description="Basic and acidic residues" evidence="6">
    <location>
        <begin position="164"/>
        <end position="211"/>
    </location>
</feature>
<protein>
    <recommendedName>
        <fullName evidence="5">FRIGIDA-like protein</fullName>
    </recommendedName>
</protein>
<name>A0A2G2V8H6_CAPBA</name>
<dbReference type="GO" id="GO:0030154">
    <property type="term" value="P:cell differentiation"/>
    <property type="evidence" value="ECO:0007669"/>
    <property type="project" value="UniProtKB-KW"/>
</dbReference>
<keyword evidence="8" id="KW-1185">Reference proteome</keyword>
<reference evidence="8" key="2">
    <citation type="journal article" date="2017" name="J. Anim. Genet.">
        <title>Multiple reference genome sequences of hot pepper reveal the massive evolution of plant disease resistance genes by retroduplication.</title>
        <authorList>
            <person name="Kim S."/>
            <person name="Park J."/>
            <person name="Yeom S.-I."/>
            <person name="Kim Y.-M."/>
            <person name="Seo E."/>
            <person name="Kim K.-T."/>
            <person name="Kim M.-S."/>
            <person name="Lee J.M."/>
            <person name="Cheong K."/>
            <person name="Shin H.-S."/>
            <person name="Kim S.-B."/>
            <person name="Han K."/>
            <person name="Lee J."/>
            <person name="Park M."/>
            <person name="Lee H.-A."/>
            <person name="Lee H.-Y."/>
            <person name="Lee Y."/>
            <person name="Oh S."/>
            <person name="Lee J.H."/>
            <person name="Choi E."/>
            <person name="Choi E."/>
            <person name="Lee S.E."/>
            <person name="Jeon J."/>
            <person name="Kim H."/>
            <person name="Choi G."/>
            <person name="Song H."/>
            <person name="Lee J."/>
            <person name="Lee S.-C."/>
            <person name="Kwon J.-K."/>
            <person name="Lee H.-Y."/>
            <person name="Koo N."/>
            <person name="Hong Y."/>
            <person name="Kim R.W."/>
            <person name="Kang W.-H."/>
            <person name="Huh J.H."/>
            <person name="Kang B.-C."/>
            <person name="Yang T.-J."/>
            <person name="Lee Y.-H."/>
            <person name="Bennetzen J.L."/>
            <person name="Choi D."/>
        </authorList>
    </citation>
    <scope>NUCLEOTIDE SEQUENCE [LARGE SCALE GENOMIC DNA]</scope>
    <source>
        <strain evidence="8">cv. PBC81</strain>
    </source>
</reference>
<dbReference type="EMBL" id="MLFT02000129">
    <property type="protein sequence ID" value="PHT29290.1"/>
    <property type="molecule type" value="Genomic_DNA"/>
</dbReference>
<feature type="compositionally biased region" description="Pro residues" evidence="6">
    <location>
        <begin position="104"/>
        <end position="117"/>
    </location>
</feature>
<dbReference type="InterPro" id="IPR012474">
    <property type="entry name" value="Frigida"/>
</dbReference>
<evidence type="ECO:0000256" key="5">
    <source>
        <dbReference type="RuleBase" id="RU364012"/>
    </source>
</evidence>
<keyword evidence="3 5" id="KW-0221">Differentiation</keyword>
<evidence type="ECO:0000256" key="3">
    <source>
        <dbReference type="ARBA" id="ARBA00022782"/>
    </source>
</evidence>